<dbReference type="HAMAP" id="MF_00462">
    <property type="entry name" value="RsxD_RnfD"/>
    <property type="match status" value="1"/>
</dbReference>
<feature type="transmembrane region" description="Helical" evidence="10">
    <location>
        <begin position="260"/>
        <end position="280"/>
    </location>
</feature>
<evidence type="ECO:0000256" key="1">
    <source>
        <dbReference type="ARBA" id="ARBA00022448"/>
    </source>
</evidence>
<comment type="similarity">
    <text evidence="10">Belongs to the NqrB/RnfD family.</text>
</comment>
<name>A0ABR9QYZ8_9FIRM</name>
<keyword evidence="2 10" id="KW-0597">Phosphoprotein</keyword>
<evidence type="ECO:0000256" key="6">
    <source>
        <dbReference type="ARBA" id="ARBA00022967"/>
    </source>
</evidence>
<keyword evidence="9 10" id="KW-0472">Membrane</keyword>
<keyword evidence="10" id="KW-1003">Cell membrane</keyword>
<accession>A0ABR9QYZ8</accession>
<dbReference type="NCBIfam" id="TIGR01946">
    <property type="entry name" value="rnfD"/>
    <property type="match status" value="1"/>
</dbReference>
<comment type="caution">
    <text evidence="11">The sequence shown here is derived from an EMBL/GenBank/DDBJ whole genome shotgun (WGS) entry which is preliminary data.</text>
</comment>
<comment type="subcellular location">
    <subcellularLocation>
        <location evidence="10">Cell membrane</location>
        <topology evidence="10">Multi-pass membrane protein</topology>
    </subcellularLocation>
</comment>
<feature type="transmembrane region" description="Helical" evidence="10">
    <location>
        <begin position="212"/>
        <end position="228"/>
    </location>
</feature>
<proteinExistence type="inferred from homology"/>
<gene>
    <name evidence="10" type="primary">rnfD</name>
    <name evidence="11" type="ORF">INF20_07415</name>
</gene>
<dbReference type="EC" id="7.-.-.-" evidence="10"/>
<comment type="function">
    <text evidence="10">Part of a membrane-bound complex that couples electron transfer with translocation of ions across the membrane.</text>
</comment>
<evidence type="ECO:0000256" key="5">
    <source>
        <dbReference type="ARBA" id="ARBA00022692"/>
    </source>
</evidence>
<keyword evidence="6 10" id="KW-1278">Translocase</keyword>
<keyword evidence="1 10" id="KW-0813">Transport</keyword>
<feature type="transmembrane region" description="Helical" evidence="10">
    <location>
        <begin position="51"/>
        <end position="70"/>
    </location>
</feature>
<dbReference type="Proteomes" id="UP001516588">
    <property type="component" value="Unassembled WGS sequence"/>
</dbReference>
<keyword evidence="4 10" id="KW-0288">FMN</keyword>
<reference evidence="11 12" key="1">
    <citation type="submission" date="2020-10" db="EMBL/GenBank/DDBJ databases">
        <title>ChiBAC.</title>
        <authorList>
            <person name="Zenner C."/>
            <person name="Hitch T.C.A."/>
            <person name="Clavel T."/>
        </authorList>
    </citation>
    <scope>NUCLEOTIDE SEQUENCE [LARGE SCALE GENOMIC DNA]</scope>
    <source>
        <strain evidence="11 12">DSM 108706</strain>
    </source>
</reference>
<keyword evidence="12" id="KW-1185">Reference proteome</keyword>
<comment type="cofactor">
    <cofactor evidence="10">
        <name>FMN</name>
        <dbReference type="ChEBI" id="CHEBI:58210"/>
    </cofactor>
</comment>
<dbReference type="PANTHER" id="PTHR30578">
    <property type="entry name" value="ELECTRON TRANSPORT COMPLEX PROTEIN RNFD"/>
    <property type="match status" value="1"/>
</dbReference>
<protein>
    <recommendedName>
        <fullName evidence="10">Ion-translocating oxidoreductase complex subunit D</fullName>
        <ecNumber evidence="10">7.-.-.-</ecNumber>
    </recommendedName>
    <alternativeName>
        <fullName evidence="10">Rnf electron transport complex subunit D</fullName>
    </alternativeName>
</protein>
<dbReference type="EMBL" id="JADCKA010000015">
    <property type="protein sequence ID" value="MBE5036098.1"/>
    <property type="molecule type" value="Genomic_DNA"/>
</dbReference>
<sequence length="326" mass="35138">MEKKYYNNLIVSSSPHMVSNENTQRIMGMVILALLPSLCVSTYVFGPRVLILTAVCMVSAVLFEYLWNVLMKKPQTVGDLSAALTGLLIAFNVPSNLPYYIAIIGSFIAIIIVKQLFGGLGHNLFNPAITARIVLFIAFATQMTTWPVPRTAATDAITGPTPLGILKNGGGELPSNMDLFLGTVGGSMGEVSAIALIIGGLFLIWRKVISPITPLCFIATVFIIALIAGEDPVFHILAGGVMLGAFFMATDYVTTPLLPWGKVIFGVGCGIMTMLIRLFGSYPEGVSFGILLMNILTPHIENFCTNRLYKPKKEKKAKKGGAEDAE</sequence>
<evidence type="ECO:0000313" key="11">
    <source>
        <dbReference type="EMBL" id="MBE5036098.1"/>
    </source>
</evidence>
<feature type="transmembrane region" description="Helical" evidence="10">
    <location>
        <begin position="234"/>
        <end position="253"/>
    </location>
</feature>
<organism evidence="11 12">
    <name type="scientific">Gallibacter intestinalis</name>
    <dbReference type="NCBI Taxonomy" id="2779356"/>
    <lineage>
        <taxon>Bacteria</taxon>
        <taxon>Bacillati</taxon>
        <taxon>Bacillota</taxon>
        <taxon>Clostridia</taxon>
        <taxon>Eubacteriales</taxon>
        <taxon>Eubacteriaceae</taxon>
        <taxon>Gallibacter</taxon>
    </lineage>
</organism>
<evidence type="ECO:0000256" key="8">
    <source>
        <dbReference type="ARBA" id="ARBA00022989"/>
    </source>
</evidence>
<feature type="transmembrane region" description="Helical" evidence="10">
    <location>
        <begin position="99"/>
        <end position="117"/>
    </location>
</feature>
<dbReference type="RefSeq" id="WP_226385744.1">
    <property type="nucleotide sequence ID" value="NZ_JADCKA010000015.1"/>
</dbReference>
<keyword evidence="7 10" id="KW-0249">Electron transport</keyword>
<dbReference type="InterPro" id="IPR004338">
    <property type="entry name" value="NqrB/RnfD"/>
</dbReference>
<keyword evidence="5 10" id="KW-0812">Transmembrane</keyword>
<feature type="transmembrane region" description="Helical" evidence="10">
    <location>
        <begin position="26"/>
        <end position="45"/>
    </location>
</feature>
<dbReference type="PANTHER" id="PTHR30578:SF0">
    <property type="entry name" value="ION-TRANSLOCATING OXIDOREDUCTASE COMPLEX SUBUNIT D"/>
    <property type="match status" value="1"/>
</dbReference>
<keyword evidence="3 10" id="KW-0285">Flavoprotein</keyword>
<comment type="subunit">
    <text evidence="10">The complex is composed of six subunits: RnfA, RnfB, RnfC, RnfD, RnfE and RnfG.</text>
</comment>
<keyword evidence="8 10" id="KW-1133">Transmembrane helix</keyword>
<evidence type="ECO:0000256" key="3">
    <source>
        <dbReference type="ARBA" id="ARBA00022630"/>
    </source>
</evidence>
<evidence type="ECO:0000256" key="10">
    <source>
        <dbReference type="HAMAP-Rule" id="MF_00462"/>
    </source>
</evidence>
<dbReference type="Pfam" id="PF03116">
    <property type="entry name" value="NQR2_RnfD_RnfE"/>
    <property type="match status" value="1"/>
</dbReference>
<evidence type="ECO:0000313" key="12">
    <source>
        <dbReference type="Proteomes" id="UP001516588"/>
    </source>
</evidence>
<evidence type="ECO:0000256" key="2">
    <source>
        <dbReference type="ARBA" id="ARBA00022553"/>
    </source>
</evidence>
<feature type="modified residue" description="FMN phosphoryl threonine" evidence="10">
    <location>
        <position position="161"/>
    </location>
</feature>
<feature type="transmembrane region" description="Helical" evidence="10">
    <location>
        <begin position="179"/>
        <end position="205"/>
    </location>
</feature>
<evidence type="ECO:0000256" key="4">
    <source>
        <dbReference type="ARBA" id="ARBA00022643"/>
    </source>
</evidence>
<dbReference type="InterPro" id="IPR011303">
    <property type="entry name" value="RnfD_bac"/>
</dbReference>
<evidence type="ECO:0000256" key="7">
    <source>
        <dbReference type="ARBA" id="ARBA00022982"/>
    </source>
</evidence>
<evidence type="ECO:0000256" key="9">
    <source>
        <dbReference type="ARBA" id="ARBA00023136"/>
    </source>
</evidence>